<dbReference type="EnsemblPlants" id="OB01G31560.1">
    <property type="protein sequence ID" value="OB01G31560.1"/>
    <property type="gene ID" value="OB01G31560"/>
</dbReference>
<dbReference type="HOGENOM" id="CLU_2691660_0_0_1"/>
<protein>
    <submittedName>
        <fullName evidence="1">Uncharacterized protein</fullName>
    </submittedName>
</protein>
<name>J3L1Q0_ORYBR</name>
<evidence type="ECO:0000313" key="1">
    <source>
        <dbReference type="EnsemblPlants" id="OB01G31560.1"/>
    </source>
</evidence>
<dbReference type="Proteomes" id="UP000006038">
    <property type="component" value="Chromosome 1"/>
</dbReference>
<dbReference type="Gramene" id="OB01G31560.1">
    <property type="protein sequence ID" value="OB01G31560.1"/>
    <property type="gene ID" value="OB01G31560"/>
</dbReference>
<evidence type="ECO:0000313" key="2">
    <source>
        <dbReference type="Proteomes" id="UP000006038"/>
    </source>
</evidence>
<reference evidence="1" key="2">
    <citation type="submission" date="2013-04" db="UniProtKB">
        <authorList>
            <consortium name="EnsemblPlants"/>
        </authorList>
    </citation>
    <scope>IDENTIFICATION</scope>
</reference>
<sequence>MLLSLHPRMGGEPVVVSAVLPEALGKLEERALILGWAYYLYAFSSYPLRTWLPSVYRRHDNWYTRGASFPVLSY</sequence>
<reference evidence="1" key="1">
    <citation type="journal article" date="2013" name="Nat. Commun.">
        <title>Whole-genome sequencing of Oryza brachyantha reveals mechanisms underlying Oryza genome evolution.</title>
        <authorList>
            <person name="Chen J."/>
            <person name="Huang Q."/>
            <person name="Gao D."/>
            <person name="Wang J."/>
            <person name="Lang Y."/>
            <person name="Liu T."/>
            <person name="Li B."/>
            <person name="Bai Z."/>
            <person name="Luis Goicoechea J."/>
            <person name="Liang C."/>
            <person name="Chen C."/>
            <person name="Zhang W."/>
            <person name="Sun S."/>
            <person name="Liao Y."/>
            <person name="Zhang X."/>
            <person name="Yang L."/>
            <person name="Song C."/>
            <person name="Wang M."/>
            <person name="Shi J."/>
            <person name="Liu G."/>
            <person name="Liu J."/>
            <person name="Zhou H."/>
            <person name="Zhou W."/>
            <person name="Yu Q."/>
            <person name="An N."/>
            <person name="Chen Y."/>
            <person name="Cai Q."/>
            <person name="Wang B."/>
            <person name="Liu B."/>
            <person name="Min J."/>
            <person name="Huang Y."/>
            <person name="Wu H."/>
            <person name="Li Z."/>
            <person name="Zhang Y."/>
            <person name="Yin Y."/>
            <person name="Song W."/>
            <person name="Jiang J."/>
            <person name="Jackson S.A."/>
            <person name="Wing R.A."/>
            <person name="Wang J."/>
            <person name="Chen M."/>
        </authorList>
    </citation>
    <scope>NUCLEOTIDE SEQUENCE [LARGE SCALE GENOMIC DNA]</scope>
    <source>
        <strain evidence="1">cv. IRGC 101232</strain>
    </source>
</reference>
<dbReference type="AlphaFoldDB" id="J3L1Q0"/>
<accession>J3L1Q0</accession>
<dbReference type="OMA" id="YLYAFNS"/>
<proteinExistence type="predicted"/>
<keyword evidence="2" id="KW-1185">Reference proteome</keyword>
<dbReference type="eggNOG" id="ENOG502RXXN">
    <property type="taxonomic scope" value="Eukaryota"/>
</dbReference>
<organism evidence="1">
    <name type="scientific">Oryza brachyantha</name>
    <name type="common">malo sina</name>
    <dbReference type="NCBI Taxonomy" id="4533"/>
    <lineage>
        <taxon>Eukaryota</taxon>
        <taxon>Viridiplantae</taxon>
        <taxon>Streptophyta</taxon>
        <taxon>Embryophyta</taxon>
        <taxon>Tracheophyta</taxon>
        <taxon>Spermatophyta</taxon>
        <taxon>Magnoliopsida</taxon>
        <taxon>Liliopsida</taxon>
        <taxon>Poales</taxon>
        <taxon>Poaceae</taxon>
        <taxon>BOP clade</taxon>
        <taxon>Oryzoideae</taxon>
        <taxon>Oryzeae</taxon>
        <taxon>Oryzinae</taxon>
        <taxon>Oryza</taxon>
    </lineage>
</organism>